<dbReference type="Pfam" id="PF00395">
    <property type="entry name" value="SLH"/>
    <property type="match status" value="1"/>
</dbReference>
<protein>
    <submittedName>
        <fullName evidence="2">S-layer homology domain-containing protein</fullName>
    </submittedName>
</protein>
<organism evidence="2 3">
    <name type="scientific">Viridibacillus soli</name>
    <dbReference type="NCBI Taxonomy" id="2798301"/>
    <lineage>
        <taxon>Bacteria</taxon>
        <taxon>Bacillati</taxon>
        <taxon>Bacillota</taxon>
        <taxon>Bacilli</taxon>
        <taxon>Bacillales</taxon>
        <taxon>Caryophanaceae</taxon>
        <taxon>Viridibacillus</taxon>
    </lineage>
</organism>
<evidence type="ECO:0000259" key="1">
    <source>
        <dbReference type="PROSITE" id="PS51272"/>
    </source>
</evidence>
<dbReference type="EMBL" id="JAEOAH010000003">
    <property type="protein sequence ID" value="MBK3493698.1"/>
    <property type="molecule type" value="Genomic_DNA"/>
</dbReference>
<keyword evidence="3" id="KW-1185">Reference proteome</keyword>
<dbReference type="InterPro" id="IPR001119">
    <property type="entry name" value="SLH_dom"/>
</dbReference>
<gene>
    <name evidence="2" type="ORF">JFL43_02260</name>
</gene>
<dbReference type="Proteomes" id="UP000618943">
    <property type="component" value="Unassembled WGS sequence"/>
</dbReference>
<sequence>MDFNKTSTTQKRCFAGFVCIYALSLQRGFPRIISRSNSARTASIPVLGDHLLLHSFSRCKYVRSRYYDVQALYDAGIIRGVSATKFNPYGTLTRQQAALMLVRTLELGHTSKTENVSREMLVERHDEKIDKVKILY</sequence>
<reference evidence="2 3" key="1">
    <citation type="submission" date="2020-12" db="EMBL/GenBank/DDBJ databases">
        <title>YIM B01967 draft genome.</title>
        <authorList>
            <person name="Yan X."/>
        </authorList>
    </citation>
    <scope>NUCLEOTIDE SEQUENCE [LARGE SCALE GENOMIC DNA]</scope>
    <source>
        <strain evidence="2 3">YIM B01967</strain>
    </source>
</reference>
<dbReference type="PROSITE" id="PS51272">
    <property type="entry name" value="SLH"/>
    <property type="match status" value="1"/>
</dbReference>
<name>A0ABS1H3Q7_9BACL</name>
<comment type="caution">
    <text evidence="2">The sequence shown here is derived from an EMBL/GenBank/DDBJ whole genome shotgun (WGS) entry which is preliminary data.</text>
</comment>
<evidence type="ECO:0000313" key="2">
    <source>
        <dbReference type="EMBL" id="MBK3493698.1"/>
    </source>
</evidence>
<accession>A0ABS1H3Q7</accession>
<dbReference type="RefSeq" id="WP_200747747.1">
    <property type="nucleotide sequence ID" value="NZ_JAEOAH010000003.1"/>
</dbReference>
<proteinExistence type="predicted"/>
<evidence type="ECO:0000313" key="3">
    <source>
        <dbReference type="Proteomes" id="UP000618943"/>
    </source>
</evidence>
<feature type="domain" description="SLH" evidence="1">
    <location>
        <begin position="52"/>
        <end position="115"/>
    </location>
</feature>